<dbReference type="Pfam" id="PF08030">
    <property type="entry name" value="NAD_binding_6"/>
    <property type="match status" value="2"/>
</dbReference>
<dbReference type="GO" id="GO:0006952">
    <property type="term" value="P:defense response"/>
    <property type="evidence" value="ECO:0007669"/>
    <property type="project" value="TreeGrafter"/>
</dbReference>
<dbReference type="SFLD" id="SFLDG01169">
    <property type="entry name" value="NADPH_oxidase_subgroup_(NOX)"/>
    <property type="match status" value="1"/>
</dbReference>
<keyword evidence="10" id="KW-1185">Reference proteome</keyword>
<feature type="transmembrane region" description="Helical" evidence="7">
    <location>
        <begin position="589"/>
        <end position="607"/>
    </location>
</feature>
<feature type="non-terminal residue" evidence="9">
    <location>
        <position position="1197"/>
    </location>
</feature>
<keyword evidence="2 7" id="KW-0812">Transmembrane</keyword>
<evidence type="ECO:0000256" key="5">
    <source>
        <dbReference type="ARBA" id="ARBA00023136"/>
    </source>
</evidence>
<feature type="transmembrane region" description="Helical" evidence="7">
    <location>
        <begin position="430"/>
        <end position="450"/>
    </location>
</feature>
<organism evidence="9">
    <name type="scientific">Medioppia subpectinata</name>
    <dbReference type="NCBI Taxonomy" id="1979941"/>
    <lineage>
        <taxon>Eukaryota</taxon>
        <taxon>Metazoa</taxon>
        <taxon>Ecdysozoa</taxon>
        <taxon>Arthropoda</taxon>
        <taxon>Chelicerata</taxon>
        <taxon>Arachnida</taxon>
        <taxon>Acari</taxon>
        <taxon>Acariformes</taxon>
        <taxon>Sarcoptiformes</taxon>
        <taxon>Oribatida</taxon>
        <taxon>Brachypylina</taxon>
        <taxon>Oppioidea</taxon>
        <taxon>Oppiidae</taxon>
        <taxon>Medioppia</taxon>
    </lineage>
</organism>
<comment type="catalytic activity">
    <reaction evidence="6">
        <text>NADPH + 2 O2 = 2 superoxide + NADP(+) + H(+)</text>
        <dbReference type="Rhea" id="RHEA:63180"/>
        <dbReference type="ChEBI" id="CHEBI:15378"/>
        <dbReference type="ChEBI" id="CHEBI:15379"/>
        <dbReference type="ChEBI" id="CHEBI:18421"/>
        <dbReference type="ChEBI" id="CHEBI:57783"/>
        <dbReference type="ChEBI" id="CHEBI:58349"/>
    </reaction>
</comment>
<dbReference type="OrthoDB" id="167398at2759"/>
<keyword evidence="4" id="KW-0560">Oxidoreductase</keyword>
<dbReference type="GO" id="GO:0043020">
    <property type="term" value="C:NADPH oxidase complex"/>
    <property type="evidence" value="ECO:0007669"/>
    <property type="project" value="TreeGrafter"/>
</dbReference>
<evidence type="ECO:0000256" key="3">
    <source>
        <dbReference type="ARBA" id="ARBA00022989"/>
    </source>
</evidence>
<dbReference type="SFLD" id="SFLDS00052">
    <property type="entry name" value="Ferric_Reductase_Domain"/>
    <property type="match status" value="1"/>
</dbReference>
<keyword evidence="5 7" id="KW-0472">Membrane</keyword>
<feature type="transmembrane region" description="Helical" evidence="7">
    <location>
        <begin position="456"/>
        <end position="483"/>
    </location>
</feature>
<dbReference type="PROSITE" id="PS51384">
    <property type="entry name" value="FAD_FR"/>
    <property type="match status" value="2"/>
</dbReference>
<evidence type="ECO:0000256" key="7">
    <source>
        <dbReference type="SAM" id="Phobius"/>
    </source>
</evidence>
<evidence type="ECO:0000256" key="1">
    <source>
        <dbReference type="ARBA" id="ARBA00004141"/>
    </source>
</evidence>
<name>A0A7R9KJD8_9ACAR</name>
<dbReference type="InterPro" id="IPR039261">
    <property type="entry name" value="FNR_nucleotide-bd"/>
</dbReference>
<dbReference type="InterPro" id="IPR013112">
    <property type="entry name" value="FAD-bd_8"/>
</dbReference>
<evidence type="ECO:0000259" key="8">
    <source>
        <dbReference type="PROSITE" id="PS51384"/>
    </source>
</evidence>
<dbReference type="PANTHER" id="PTHR11972">
    <property type="entry name" value="NADPH OXIDASE"/>
    <property type="match status" value="1"/>
</dbReference>
<evidence type="ECO:0000256" key="2">
    <source>
        <dbReference type="ARBA" id="ARBA00022692"/>
    </source>
</evidence>
<dbReference type="InterPro" id="IPR017938">
    <property type="entry name" value="Riboflavin_synthase-like_b-brl"/>
</dbReference>
<sequence>WVLRVTKSFLGDRGLTYIEQGVILPSRVIQLVVKRPLNFYFHPGDYVYVQIPDITKYEWHPLTISSAPEQSDVIWLHIRAVGEWTNRLYNYFNMEATVKASLVNWPKVSQCLSQANREYRAEANGDKNKESVIESPIRRVKSLSAFGSTSSQTTRSLDSLYKNAKVMVLPVPVDCNEYGCGKEALNEKKRNDVEMAASPISKLSFQSLTRPSFLDKPHILTNAIILDKPLKVRLDGPYGSPSSHIFRTQHAILIATGIGVTPFASILQSIMLRYIEAKRWCPSCSHSWSDPIPPNVMKLRKVDFMWINRDQTSFEWFVNLLSELEKQQEEWHETDRFLDTHMHITQGSYRERRVSMPLDDREPNIESTTGLKWHKGRPDWHRFFKLMADKKKGRITVFFCGRSDLARSLRHICSQFGFQFRKEGGQVIPAVRVAFLLTLLLMNLVLFIWRSYEYRAFGWLVMLARANGQCLNFTCAIIIVCVCRKSITKLRSIGFSEYLPLDHYVYYHKLIGWAVVFYSLFHTVMHVINFKVLSKVTTISWFDFLFSTHLGIGWIGGAASLTGWILLALLVAMMVPAQPFMRRSGKFEVFYYSHLLYVPFYICLFIHAPSFWMWFLCPLIVFSIEWVLRVTKSFLGDRGLTYIEQGVILPSRVIQLVVKRPPNFYFHPGDYVYVQIPDITKYEWHPLTISSAPEQSDVIWLHIRAVGEWTNRLYNYFNMEATVKASLLNWPKVSLCLSQANREYRAEADGDKNKESAIESPIRRVKSLSAFGSTSSQTTRSLDSLYKNARVMVLPVPVDCNEYGCGKEALNEKKRSDVEMAASPISKLSFKSLTRPSILDEPNILTNAIILDKPLKVRLDGPYGSPSSHIFRTQHAILIATGIGVTPFASILQSIMLRYIEAKRWCPSCSHSWSDPIPPNVMKLRKVDFMWINRDQTSFEWFVNLLSELEKQQEEWHETDRFLDTHMHITQGSYRERRVSMPLDDREPNIESTTGLKWHKGRPDWHRFFKSMADKKKGRITVFFCGRSDLARSLRHICSQFGFQFRKEWIPFIQFNVINASINGVYTLKTDDSDGTQLANGSWNGLIGLLTRNDYKSEDNIKIWKRVLINKNISIIRSEEQYYERERMSLFSEGRIAMIEVMSDFNVLKYDYCKRNPNLKLYISDTTIINNYLALGFPLGTHLQLIDKINSDSKLIQ</sequence>
<accession>A0A7R9KJD8</accession>
<dbReference type="SUPFAM" id="SSF52343">
    <property type="entry name" value="Ferredoxin reductase-like, C-terminal NADP-linked domain"/>
    <property type="match status" value="2"/>
</dbReference>
<dbReference type="GO" id="GO:0016175">
    <property type="term" value="F:superoxide-generating NAD(P)H oxidase activity"/>
    <property type="evidence" value="ECO:0007669"/>
    <property type="project" value="TreeGrafter"/>
</dbReference>
<protein>
    <recommendedName>
        <fullName evidence="8">FAD-binding FR-type domain-containing protein</fullName>
    </recommendedName>
</protein>
<dbReference type="SUPFAM" id="SSF63380">
    <property type="entry name" value="Riboflavin synthase domain-like"/>
    <property type="match status" value="2"/>
</dbReference>
<evidence type="ECO:0000313" key="9">
    <source>
        <dbReference type="EMBL" id="CAD7624356.1"/>
    </source>
</evidence>
<dbReference type="EMBL" id="CAJPIZ010002273">
    <property type="protein sequence ID" value="CAG2104786.1"/>
    <property type="molecule type" value="Genomic_DNA"/>
</dbReference>
<gene>
    <name evidence="9" type="ORF">OSB1V03_LOCUS4801</name>
</gene>
<dbReference type="GO" id="GO:0042554">
    <property type="term" value="P:superoxide anion generation"/>
    <property type="evidence" value="ECO:0007669"/>
    <property type="project" value="TreeGrafter"/>
</dbReference>
<dbReference type="Pfam" id="PF08022">
    <property type="entry name" value="FAD_binding_8"/>
    <property type="match status" value="2"/>
</dbReference>
<evidence type="ECO:0000256" key="4">
    <source>
        <dbReference type="ARBA" id="ARBA00023002"/>
    </source>
</evidence>
<comment type="subcellular location">
    <subcellularLocation>
        <location evidence="1">Membrane</location>
        <topology evidence="1">Multi-pass membrane protein</topology>
    </subcellularLocation>
</comment>
<dbReference type="InterPro" id="IPR013130">
    <property type="entry name" value="Fe3_Rdtase_TM_dom"/>
</dbReference>
<feature type="transmembrane region" description="Helical" evidence="7">
    <location>
        <begin position="552"/>
        <end position="577"/>
    </location>
</feature>
<dbReference type="CDD" id="cd06186">
    <property type="entry name" value="NOX_Duox_like_FAD_NADP"/>
    <property type="match status" value="2"/>
</dbReference>
<evidence type="ECO:0000313" key="10">
    <source>
        <dbReference type="Proteomes" id="UP000759131"/>
    </source>
</evidence>
<keyword evidence="3 7" id="KW-1133">Transmembrane helix</keyword>
<dbReference type="PANTHER" id="PTHR11972:SF58">
    <property type="entry name" value="NADPH OXIDASE 5"/>
    <property type="match status" value="1"/>
</dbReference>
<dbReference type="InterPro" id="IPR050369">
    <property type="entry name" value="RBOH/FRE"/>
</dbReference>
<feature type="transmembrane region" description="Helical" evidence="7">
    <location>
        <begin position="251"/>
        <end position="270"/>
    </location>
</feature>
<dbReference type="InterPro" id="IPR013121">
    <property type="entry name" value="Fe_red_NAD-bd_6"/>
</dbReference>
<proteinExistence type="predicted"/>
<dbReference type="Pfam" id="PF01794">
    <property type="entry name" value="Ferric_reduct"/>
    <property type="match status" value="1"/>
</dbReference>
<feature type="transmembrane region" description="Helical" evidence="7">
    <location>
        <begin position="510"/>
        <end position="532"/>
    </location>
</feature>
<dbReference type="Gene3D" id="2.40.30.10">
    <property type="entry name" value="Translation factors"/>
    <property type="match status" value="2"/>
</dbReference>
<dbReference type="InterPro" id="IPR000778">
    <property type="entry name" value="Cyt_b245_heavy_chain"/>
</dbReference>
<reference evidence="9" key="1">
    <citation type="submission" date="2020-11" db="EMBL/GenBank/DDBJ databases">
        <authorList>
            <person name="Tran Van P."/>
        </authorList>
    </citation>
    <scope>NUCLEOTIDE SEQUENCE</scope>
</reference>
<feature type="non-terminal residue" evidence="9">
    <location>
        <position position="1"/>
    </location>
</feature>
<dbReference type="Gene3D" id="3.40.50.80">
    <property type="entry name" value="Nucleotide-binding domain of ferredoxin-NADP reductase (FNR) module"/>
    <property type="match status" value="2"/>
</dbReference>
<dbReference type="AlphaFoldDB" id="A0A7R9KJD8"/>
<feature type="domain" description="FAD-binding FR-type" evidence="8">
    <location>
        <begin position="635"/>
        <end position="738"/>
    </location>
</feature>
<dbReference type="FunFam" id="2.40.30.10:FF:000056">
    <property type="entry name" value="NADPH oxidase 5"/>
    <property type="match status" value="2"/>
</dbReference>
<feature type="domain" description="FAD-binding FR-type" evidence="8">
    <location>
        <begin position="10"/>
        <end position="113"/>
    </location>
</feature>
<evidence type="ECO:0000256" key="6">
    <source>
        <dbReference type="ARBA" id="ARBA00049908"/>
    </source>
</evidence>
<dbReference type="EMBL" id="OC856848">
    <property type="protein sequence ID" value="CAD7624356.1"/>
    <property type="molecule type" value="Genomic_DNA"/>
</dbReference>
<dbReference type="PRINTS" id="PR00466">
    <property type="entry name" value="GP91PHOX"/>
</dbReference>
<dbReference type="Proteomes" id="UP000759131">
    <property type="component" value="Unassembled WGS sequence"/>
</dbReference>
<dbReference type="InterPro" id="IPR017927">
    <property type="entry name" value="FAD-bd_FR_type"/>
</dbReference>